<sequence>MDTKLGLKKKLRMASVMRFAWKLFRKGMVSFSLSLKISWQLELGKLSYTAVSKHLKMMKR</sequence>
<reference evidence="1 2" key="1">
    <citation type="submission" date="2023-12" db="EMBL/GenBank/DDBJ databases">
        <title>Novel species of the genus Arcicella isolated from rivers.</title>
        <authorList>
            <person name="Lu H."/>
        </authorList>
    </citation>
    <scope>NUCLEOTIDE SEQUENCE [LARGE SCALE GENOMIC DNA]</scope>
    <source>
        <strain evidence="1 2">LMG 21963</strain>
    </source>
</reference>
<comment type="caution">
    <text evidence="1">The sequence shown here is derived from an EMBL/GenBank/DDBJ whole genome shotgun (WGS) entry which is preliminary data.</text>
</comment>
<protein>
    <submittedName>
        <fullName evidence="1">Uncharacterized protein</fullName>
    </submittedName>
</protein>
<dbReference type="Proteomes" id="UP001304671">
    <property type="component" value="Unassembled WGS sequence"/>
</dbReference>
<evidence type="ECO:0000313" key="2">
    <source>
        <dbReference type="Proteomes" id="UP001304671"/>
    </source>
</evidence>
<accession>A0ABU5QJE8</accession>
<dbReference type="EMBL" id="JAYFUL010000006">
    <property type="protein sequence ID" value="MEA5257182.1"/>
    <property type="molecule type" value="Genomic_DNA"/>
</dbReference>
<keyword evidence="2" id="KW-1185">Reference proteome</keyword>
<evidence type="ECO:0000313" key="1">
    <source>
        <dbReference type="EMBL" id="MEA5257182.1"/>
    </source>
</evidence>
<gene>
    <name evidence="1" type="ORF">VB264_05245</name>
</gene>
<proteinExistence type="predicted"/>
<organism evidence="1 2">
    <name type="scientific">Arcicella aquatica</name>
    <dbReference type="NCBI Taxonomy" id="217141"/>
    <lineage>
        <taxon>Bacteria</taxon>
        <taxon>Pseudomonadati</taxon>
        <taxon>Bacteroidota</taxon>
        <taxon>Cytophagia</taxon>
        <taxon>Cytophagales</taxon>
        <taxon>Flectobacillaceae</taxon>
        <taxon>Arcicella</taxon>
    </lineage>
</organism>
<dbReference type="RefSeq" id="WP_323247390.1">
    <property type="nucleotide sequence ID" value="NZ_JAYFUL010000006.1"/>
</dbReference>
<name>A0ABU5QJE8_9BACT</name>